<dbReference type="EMBL" id="LSFY01000001">
    <property type="protein sequence ID" value="KXZ40033.1"/>
    <property type="molecule type" value="Genomic_DNA"/>
</dbReference>
<comment type="caution">
    <text evidence="2">The sequence shown here is derived from an EMBL/GenBank/DDBJ whole genome shotgun (WGS) entry which is preliminary data.</text>
</comment>
<reference evidence="3 5" key="2">
    <citation type="submission" date="2016-11" db="EMBL/GenBank/DDBJ databases">
        <authorList>
            <person name="Varghese N."/>
            <person name="Submissions S."/>
        </authorList>
    </citation>
    <scope>NUCLEOTIDE SEQUENCE [LARGE SCALE GENOMIC DNA]</scope>
    <source>
        <strain evidence="3 5">DSM 7308</strain>
    </source>
</reference>
<keyword evidence="1" id="KW-0175">Coiled coil</keyword>
<dbReference type="STRING" id="1121328.JWYL7_1108"/>
<accession>A0A150FQZ7</accession>
<evidence type="ECO:0000256" key="1">
    <source>
        <dbReference type="SAM" id="Coils"/>
    </source>
</evidence>
<gene>
    <name evidence="2" type="ORF">JWYL7_1108</name>
    <name evidence="3" type="ORF">SAMN05661008_01507</name>
</gene>
<reference evidence="2 4" key="1">
    <citation type="submission" date="2016-02" db="EMBL/GenBank/DDBJ databases">
        <title>Draft genome sequence for Clostridium paradoxum JW-YL-7.</title>
        <authorList>
            <person name="Utturkar S.M."/>
            <person name="Lancaster A."/>
            <person name="Poole F.L."/>
            <person name="Adams M.W."/>
            <person name="Brown S.D."/>
        </authorList>
    </citation>
    <scope>NUCLEOTIDE SEQUENCE [LARGE SCALE GENOMIC DNA]</scope>
    <source>
        <strain evidence="2 4">JW-YL-7</strain>
    </source>
</reference>
<keyword evidence="5" id="KW-1185">Reference proteome</keyword>
<dbReference type="AlphaFoldDB" id="A0A150FQZ7"/>
<dbReference type="OrthoDB" id="9980659at2"/>
<protein>
    <submittedName>
        <fullName evidence="2">Uncharacterized protein</fullName>
    </submittedName>
</protein>
<organism evidence="2 4">
    <name type="scientific">Alkalithermobacter thermoalcaliphilus JW-YL-7 = DSM 7308</name>
    <dbReference type="NCBI Taxonomy" id="1121328"/>
    <lineage>
        <taxon>Bacteria</taxon>
        <taxon>Bacillati</taxon>
        <taxon>Bacillota</taxon>
        <taxon>Clostridia</taxon>
        <taxon>Peptostreptococcales</taxon>
        <taxon>Tepidibacteraceae</taxon>
        <taxon>Alkalithermobacter</taxon>
    </lineage>
</organism>
<evidence type="ECO:0000313" key="5">
    <source>
        <dbReference type="Proteomes" id="UP000323392"/>
    </source>
</evidence>
<dbReference type="Proteomes" id="UP000092605">
    <property type="component" value="Unassembled WGS sequence"/>
</dbReference>
<feature type="coiled-coil region" evidence="1">
    <location>
        <begin position="8"/>
        <end position="35"/>
    </location>
</feature>
<evidence type="ECO:0000313" key="4">
    <source>
        <dbReference type="Proteomes" id="UP000092605"/>
    </source>
</evidence>
<proteinExistence type="predicted"/>
<evidence type="ECO:0000313" key="3">
    <source>
        <dbReference type="EMBL" id="SHL12915.1"/>
    </source>
</evidence>
<name>A0A150FQZ7_CLOPD</name>
<dbReference type="EMBL" id="FRBG01000012">
    <property type="protein sequence ID" value="SHL12915.1"/>
    <property type="molecule type" value="Genomic_DNA"/>
</dbReference>
<dbReference type="PATRIC" id="fig|1121328.3.peg.1118"/>
<dbReference type="Proteomes" id="UP000323392">
    <property type="component" value="Unassembled WGS sequence"/>
</dbReference>
<sequence length="83" mass="10313">MNRKYRRMRDKELRKKLTQEQYEDLRSKAQEEHAERKAYEIFSTLCEKLRKVMRDNKISEQRIEKIFTDFLEEIKGEKNEKLS</sequence>
<evidence type="ECO:0000313" key="2">
    <source>
        <dbReference type="EMBL" id="KXZ40033.1"/>
    </source>
</evidence>
<dbReference type="RefSeq" id="WP_066070216.1">
    <property type="nucleotide sequence ID" value="NZ_FRBG01000012.1"/>
</dbReference>